<keyword evidence="4 8" id="KW-1133">Transmembrane helix</keyword>
<evidence type="ECO:0000256" key="1">
    <source>
        <dbReference type="ARBA" id="ARBA00004651"/>
    </source>
</evidence>
<dbReference type="SUPFAM" id="SSF53850">
    <property type="entry name" value="Periplasmic binding protein-like II"/>
    <property type="match status" value="1"/>
</dbReference>
<evidence type="ECO:0000256" key="4">
    <source>
        <dbReference type="ARBA" id="ARBA00022989"/>
    </source>
</evidence>
<dbReference type="Proteomes" id="UP000095300">
    <property type="component" value="Unassembled WGS sequence"/>
</dbReference>
<evidence type="ECO:0000256" key="7">
    <source>
        <dbReference type="ARBA" id="ARBA00023180"/>
    </source>
</evidence>
<evidence type="ECO:0000256" key="8">
    <source>
        <dbReference type="SAM" id="Phobius"/>
    </source>
</evidence>
<reference evidence="9" key="1">
    <citation type="submission" date="2020-05" db="UniProtKB">
        <authorList>
            <consortium name="EnsemblMetazoa"/>
        </authorList>
    </citation>
    <scope>IDENTIFICATION</scope>
    <source>
        <strain evidence="9">USDA</strain>
    </source>
</reference>
<keyword evidence="6" id="KW-0675">Receptor</keyword>
<sequence>MYRNLNRLVAYVVALQVLYFGNCTIQTFILKSLETPNEQLAKYYESMLQEMEQEKPFEAILFWTTQHHHMESIAREQLEDIFLHYKSSSMPKVIMTNNSLWHYRSHYNAEILTVIMMMSENNSTARDSRLTAAAKTLDNMRQSRVFILASNTTETENVKQQLLHLLELHKMTSVVMSFQTLDHYYILQPYPQYHWQLMAFQRHSMENIFFPPHWRNMSNKTLLSYPDQFPPNTIAFRNDQGQIHLSGYIAHLIMLFADHYNCHLQMYQPLEVGKVVHFKVMAQMVEEGLIEIPMSINGGKIVTWLDMSDVVEVNEVMLMVPLSSQMSIEEVFALLLNGYFFAIITVCSLILSVIYTVIDYLFKGIWHFVDFIINCHVLPGILGQTFVSPSLGLNHLQGLKIFHFFIGLVGLYISTQFSAEVKSLFASPPYQPQIKNLSDLQYAKVNILLESSDAKLMNSWVQRNAKIVTITPNVTQFLIMRQNLNTSFGYVIQTGIWNIYNQRQQYFRRKVFHIPPAMMLNDMMLWGIELQHNSPYREPLNRLIHIAQDTGLILAWQAFTYRDMVKLQLVPLNDPSPERPSRILKVNDFFWLWVLVACGWIISFLTLLLELFLCYFV</sequence>
<dbReference type="PANTHER" id="PTHR42643">
    <property type="entry name" value="IONOTROPIC RECEPTOR 20A-RELATED"/>
    <property type="match status" value="1"/>
</dbReference>
<comment type="subcellular location">
    <subcellularLocation>
        <location evidence="1">Cell membrane</location>
        <topology evidence="1">Multi-pass membrane protein</topology>
    </subcellularLocation>
</comment>
<protein>
    <recommendedName>
        <fullName evidence="11">Ionotropic glutamate receptor C-terminal domain-containing protein</fullName>
    </recommendedName>
</protein>
<dbReference type="InterPro" id="IPR052192">
    <property type="entry name" value="Insect_Ionotropic_Sensory_Rcpt"/>
</dbReference>
<feature type="transmembrane region" description="Helical" evidence="8">
    <location>
        <begin position="589"/>
        <end position="613"/>
    </location>
</feature>
<name>A0A2Y9D4N7_STOCA</name>
<feature type="transmembrane region" description="Helical" evidence="8">
    <location>
        <begin position="399"/>
        <end position="419"/>
    </location>
</feature>
<evidence type="ECO:0000313" key="10">
    <source>
        <dbReference type="Proteomes" id="UP000095300"/>
    </source>
</evidence>
<evidence type="ECO:0000256" key="5">
    <source>
        <dbReference type="ARBA" id="ARBA00023136"/>
    </source>
</evidence>
<evidence type="ECO:0008006" key="11">
    <source>
        <dbReference type="Google" id="ProtNLM"/>
    </source>
</evidence>
<dbReference type="GO" id="GO:0005886">
    <property type="term" value="C:plasma membrane"/>
    <property type="evidence" value="ECO:0007669"/>
    <property type="project" value="UniProtKB-SubCell"/>
</dbReference>
<dbReference type="EnsemblMetazoa" id="SCAU016936-RA">
    <property type="protein sequence ID" value="SCAU016936-PA"/>
    <property type="gene ID" value="SCAU016936"/>
</dbReference>
<accession>A0A2Y9D4N7</accession>
<keyword evidence="5 8" id="KW-0472">Membrane</keyword>
<keyword evidence="2" id="KW-1003">Cell membrane</keyword>
<evidence type="ECO:0000256" key="2">
    <source>
        <dbReference type="ARBA" id="ARBA00022475"/>
    </source>
</evidence>
<keyword evidence="7" id="KW-0325">Glycoprotein</keyword>
<dbReference type="AlphaFoldDB" id="A0A2Y9D4N7"/>
<feature type="transmembrane region" description="Helical" evidence="8">
    <location>
        <begin position="331"/>
        <end position="358"/>
    </location>
</feature>
<keyword evidence="3 8" id="KW-0812">Transmembrane</keyword>
<dbReference type="PANTHER" id="PTHR42643:SF41">
    <property type="entry name" value="IONOTROPIC RECEPTOR 20A-RELATED"/>
    <property type="match status" value="1"/>
</dbReference>
<evidence type="ECO:0000313" key="9">
    <source>
        <dbReference type="EnsemblMetazoa" id="SCAU016936-PA"/>
    </source>
</evidence>
<keyword evidence="10" id="KW-1185">Reference proteome</keyword>
<organism evidence="9 10">
    <name type="scientific">Stomoxys calcitrans</name>
    <name type="common">Stable fly</name>
    <name type="synonym">Conops calcitrans</name>
    <dbReference type="NCBI Taxonomy" id="35570"/>
    <lineage>
        <taxon>Eukaryota</taxon>
        <taxon>Metazoa</taxon>
        <taxon>Ecdysozoa</taxon>
        <taxon>Arthropoda</taxon>
        <taxon>Hexapoda</taxon>
        <taxon>Insecta</taxon>
        <taxon>Pterygota</taxon>
        <taxon>Neoptera</taxon>
        <taxon>Endopterygota</taxon>
        <taxon>Diptera</taxon>
        <taxon>Brachycera</taxon>
        <taxon>Muscomorpha</taxon>
        <taxon>Muscoidea</taxon>
        <taxon>Muscidae</taxon>
        <taxon>Stomoxys</taxon>
    </lineage>
</organism>
<proteinExistence type="predicted"/>
<dbReference type="VEuPathDB" id="VectorBase:SCAU016936"/>
<evidence type="ECO:0000256" key="6">
    <source>
        <dbReference type="ARBA" id="ARBA00023170"/>
    </source>
</evidence>
<evidence type="ECO:0000256" key="3">
    <source>
        <dbReference type="ARBA" id="ARBA00022692"/>
    </source>
</evidence>
<feature type="transmembrane region" description="Helical" evidence="8">
    <location>
        <begin position="365"/>
        <end position="387"/>
    </location>
</feature>